<dbReference type="InParanoid" id="A0A059DCT0"/>
<dbReference type="EMBL" id="KK198753">
    <property type="protein sequence ID" value="KCW88372.1"/>
    <property type="molecule type" value="Genomic_DNA"/>
</dbReference>
<sequence length="95" mass="9692">MKTPLTRAAPSSTPAPPQRASGMVPCSRSSPAPLASPPAAPDPLRAGGARRAGSPQIRSRPAFCRARTPTSPPAPHRARSPATRGSTRSASASRC</sequence>
<feature type="region of interest" description="Disordered" evidence="1">
    <location>
        <begin position="1"/>
        <end position="95"/>
    </location>
</feature>
<protein>
    <submittedName>
        <fullName evidence="2">Uncharacterized protein</fullName>
    </submittedName>
</protein>
<dbReference type="Gramene" id="KCW88372">
    <property type="protein sequence ID" value="KCW88372"/>
    <property type="gene ID" value="EUGRSUZ_A00767"/>
</dbReference>
<name>A0A059DCT0_EUCGR</name>
<organism evidence="2">
    <name type="scientific">Eucalyptus grandis</name>
    <name type="common">Flooded gum</name>
    <dbReference type="NCBI Taxonomy" id="71139"/>
    <lineage>
        <taxon>Eukaryota</taxon>
        <taxon>Viridiplantae</taxon>
        <taxon>Streptophyta</taxon>
        <taxon>Embryophyta</taxon>
        <taxon>Tracheophyta</taxon>
        <taxon>Spermatophyta</taxon>
        <taxon>Magnoliopsida</taxon>
        <taxon>eudicotyledons</taxon>
        <taxon>Gunneridae</taxon>
        <taxon>Pentapetalae</taxon>
        <taxon>rosids</taxon>
        <taxon>malvids</taxon>
        <taxon>Myrtales</taxon>
        <taxon>Myrtaceae</taxon>
        <taxon>Myrtoideae</taxon>
        <taxon>Eucalypteae</taxon>
        <taxon>Eucalyptus</taxon>
    </lineage>
</organism>
<gene>
    <name evidence="2" type="ORF">EUGRSUZ_A00767</name>
</gene>
<feature type="compositionally biased region" description="Low complexity" evidence="1">
    <location>
        <begin position="80"/>
        <end position="95"/>
    </location>
</feature>
<evidence type="ECO:0000256" key="1">
    <source>
        <dbReference type="SAM" id="MobiDB-lite"/>
    </source>
</evidence>
<evidence type="ECO:0000313" key="2">
    <source>
        <dbReference type="EMBL" id="KCW88372.1"/>
    </source>
</evidence>
<dbReference type="AlphaFoldDB" id="A0A059DCT0"/>
<proteinExistence type="predicted"/>
<accession>A0A059DCT0</accession>
<feature type="compositionally biased region" description="Low complexity" evidence="1">
    <location>
        <begin position="1"/>
        <end position="12"/>
    </location>
</feature>
<reference evidence="2" key="1">
    <citation type="submission" date="2013-07" db="EMBL/GenBank/DDBJ databases">
        <title>The genome of Eucalyptus grandis.</title>
        <authorList>
            <person name="Schmutz J."/>
            <person name="Hayes R."/>
            <person name="Myburg A."/>
            <person name="Tuskan G."/>
            <person name="Grattapaglia D."/>
            <person name="Rokhsar D.S."/>
        </authorList>
    </citation>
    <scope>NUCLEOTIDE SEQUENCE</scope>
    <source>
        <tissue evidence="2">Leaf extractions</tissue>
    </source>
</reference>